<accession>W3VDF7</accession>
<keyword evidence="14" id="KW-0472">Membrane</keyword>
<keyword evidence="15" id="KW-1207">Sterol metabolism</keyword>
<keyword evidence="8" id="KW-0328">Glycosyltransferase</keyword>
<dbReference type="InterPro" id="IPR001849">
    <property type="entry name" value="PH_domain"/>
</dbReference>
<evidence type="ECO:0000256" key="18">
    <source>
        <dbReference type="ARBA" id="ARBA00047886"/>
    </source>
</evidence>
<feature type="region of interest" description="Disordered" evidence="20">
    <location>
        <begin position="350"/>
        <end position="382"/>
    </location>
</feature>
<evidence type="ECO:0000256" key="7">
    <source>
        <dbReference type="ARBA" id="ARBA00022516"/>
    </source>
</evidence>
<evidence type="ECO:0000256" key="9">
    <source>
        <dbReference type="ARBA" id="ARBA00022679"/>
    </source>
</evidence>
<dbReference type="CDD" id="cd03784">
    <property type="entry name" value="GT1_Gtf-like"/>
    <property type="match status" value="1"/>
</dbReference>
<evidence type="ECO:0000256" key="13">
    <source>
        <dbReference type="ARBA" id="ARBA00023098"/>
    </source>
</evidence>
<dbReference type="FunFam" id="2.30.29.30:FF:000303">
    <property type="entry name" value="Sterol 3-beta-glucosyltransferase"/>
    <property type="match status" value="1"/>
</dbReference>
<keyword evidence="7" id="KW-0444">Lipid biosynthesis</keyword>
<keyword evidence="11" id="KW-0752">Steroid biosynthesis</keyword>
<organism evidence="22 23">
    <name type="scientific">Moesziomyces aphidis</name>
    <name type="common">Pseudozyma aphidis</name>
    <dbReference type="NCBI Taxonomy" id="84754"/>
    <lineage>
        <taxon>Eukaryota</taxon>
        <taxon>Fungi</taxon>
        <taxon>Dikarya</taxon>
        <taxon>Basidiomycota</taxon>
        <taxon>Ustilaginomycotina</taxon>
        <taxon>Ustilaginomycetes</taxon>
        <taxon>Ustilaginales</taxon>
        <taxon>Ustilaginaceae</taxon>
        <taxon>Moesziomyces</taxon>
    </lineage>
</organism>
<feature type="region of interest" description="Disordered" evidence="20">
    <location>
        <begin position="446"/>
        <end position="507"/>
    </location>
</feature>
<keyword evidence="16" id="KW-0753">Steroid metabolism</keyword>
<name>W3VDF7_MOEAP</name>
<dbReference type="Pfam" id="PF06722">
    <property type="entry name" value="EryCIII-like_C"/>
    <property type="match status" value="1"/>
</dbReference>
<evidence type="ECO:0000256" key="4">
    <source>
        <dbReference type="ARBA" id="ARBA00012650"/>
    </source>
</evidence>
<evidence type="ECO:0000256" key="10">
    <source>
        <dbReference type="ARBA" id="ARBA00022737"/>
    </source>
</evidence>
<comment type="catalytic activity">
    <reaction evidence="19">
        <text>a sterol + UDP-alpha-D-glucose = a sterol 3-beta-D-glucoside + UDP + H(+)</text>
        <dbReference type="Rhea" id="RHEA:22724"/>
        <dbReference type="ChEBI" id="CHEBI:15378"/>
        <dbReference type="ChEBI" id="CHEBI:15889"/>
        <dbReference type="ChEBI" id="CHEBI:37424"/>
        <dbReference type="ChEBI" id="CHEBI:58223"/>
        <dbReference type="ChEBI" id="CHEBI:58885"/>
        <dbReference type="EC" id="2.4.1.173"/>
    </reaction>
    <physiologicalReaction direction="left-to-right" evidence="19">
        <dbReference type="Rhea" id="RHEA:22725"/>
    </physiologicalReaction>
</comment>
<dbReference type="Pfam" id="PF02893">
    <property type="entry name" value="GRAM"/>
    <property type="match status" value="1"/>
</dbReference>
<dbReference type="GO" id="GO:0016126">
    <property type="term" value="P:sterol biosynthetic process"/>
    <property type="evidence" value="ECO:0007669"/>
    <property type="project" value="UniProtKB-KW"/>
</dbReference>
<dbReference type="CDD" id="cd13216">
    <property type="entry name" value="PH-GRAM2_AGT26"/>
    <property type="match status" value="1"/>
</dbReference>
<dbReference type="Gene3D" id="3.40.50.2000">
    <property type="entry name" value="Glycogen Phosphorylase B"/>
    <property type="match status" value="2"/>
</dbReference>
<dbReference type="InterPro" id="IPR048065">
    <property type="entry name" value="ATG26_PH_GRAM2"/>
</dbReference>
<dbReference type="InterPro" id="IPR004182">
    <property type="entry name" value="GRAM"/>
</dbReference>
<feature type="domain" description="PH" evidence="21">
    <location>
        <begin position="623"/>
        <end position="717"/>
    </location>
</feature>
<evidence type="ECO:0000256" key="2">
    <source>
        <dbReference type="ARBA" id="ARBA00004496"/>
    </source>
</evidence>
<dbReference type="FunFam" id="3.40.50.2000:FF:000009">
    <property type="entry name" value="Sterol 3-beta-glucosyltransferase UGT80A2"/>
    <property type="match status" value="1"/>
</dbReference>
<feature type="region of interest" description="Disordered" evidence="20">
    <location>
        <begin position="196"/>
        <end position="276"/>
    </location>
</feature>
<dbReference type="FunFam" id="2.30.29.30:FF:000391">
    <property type="entry name" value="Sterol 3-beta-glucosyltransferase"/>
    <property type="match status" value="1"/>
</dbReference>
<evidence type="ECO:0000256" key="6">
    <source>
        <dbReference type="ARBA" id="ARBA00022490"/>
    </source>
</evidence>
<evidence type="ECO:0000259" key="21">
    <source>
        <dbReference type="PROSITE" id="PS50003"/>
    </source>
</evidence>
<dbReference type="PROSITE" id="PS50003">
    <property type="entry name" value="PH_DOMAIN"/>
    <property type="match status" value="1"/>
</dbReference>
<comment type="similarity">
    <text evidence="3">Belongs to the glycosyltransferase 28 family.</text>
</comment>
<comment type="subcellular location">
    <subcellularLocation>
        <location evidence="2">Cytoplasm</location>
    </subcellularLocation>
    <subcellularLocation>
        <location evidence="1">Membrane</location>
        <topology evidence="1">Peripheral membrane protein</topology>
    </subcellularLocation>
</comment>
<dbReference type="Pfam" id="PF00169">
    <property type="entry name" value="PH"/>
    <property type="match status" value="1"/>
</dbReference>
<dbReference type="InterPro" id="IPR002213">
    <property type="entry name" value="UDP_glucos_trans"/>
</dbReference>
<dbReference type="GO" id="GO:0016020">
    <property type="term" value="C:membrane"/>
    <property type="evidence" value="ECO:0007669"/>
    <property type="project" value="UniProtKB-SubCell"/>
</dbReference>
<evidence type="ECO:0000256" key="17">
    <source>
        <dbReference type="ARBA" id="ARBA00029843"/>
    </source>
</evidence>
<feature type="compositionally biased region" description="Low complexity" evidence="20">
    <location>
        <begin position="1171"/>
        <end position="1197"/>
    </location>
</feature>
<gene>
    <name evidence="22" type="ORF">PaG_06605</name>
</gene>
<feature type="region of interest" description="Disordered" evidence="20">
    <location>
        <begin position="1169"/>
        <end position="1197"/>
    </location>
</feature>
<evidence type="ECO:0000256" key="12">
    <source>
        <dbReference type="ARBA" id="ARBA00023011"/>
    </source>
</evidence>
<dbReference type="GO" id="GO:0005737">
    <property type="term" value="C:cytoplasm"/>
    <property type="evidence" value="ECO:0007669"/>
    <property type="project" value="UniProtKB-SubCell"/>
</dbReference>
<dbReference type="CDD" id="cd13215">
    <property type="entry name" value="PH-GRAM1_AGT26"/>
    <property type="match status" value="1"/>
</dbReference>
<feature type="compositionally biased region" description="Polar residues" evidence="20">
    <location>
        <begin position="446"/>
        <end position="488"/>
    </location>
</feature>
<feature type="compositionally biased region" description="Polar residues" evidence="20">
    <location>
        <begin position="975"/>
        <end position="989"/>
    </location>
</feature>
<dbReference type="Gene3D" id="2.30.29.30">
    <property type="entry name" value="Pleckstrin-homology domain (PH domain)/Phosphotyrosine-binding domain (PTB)"/>
    <property type="match status" value="2"/>
</dbReference>
<feature type="region of interest" description="Disordered" evidence="20">
    <location>
        <begin position="900"/>
        <end position="996"/>
    </location>
</feature>
<dbReference type="SMART" id="SM00233">
    <property type="entry name" value="PH"/>
    <property type="match status" value="1"/>
</dbReference>
<feature type="region of interest" description="Disordered" evidence="20">
    <location>
        <begin position="833"/>
        <end position="885"/>
    </location>
</feature>
<dbReference type="GO" id="GO:0016906">
    <property type="term" value="F:sterol 3-beta-glucosyltransferase activity"/>
    <property type="evidence" value="ECO:0007669"/>
    <property type="project" value="UniProtKB-EC"/>
</dbReference>
<evidence type="ECO:0000256" key="1">
    <source>
        <dbReference type="ARBA" id="ARBA00004170"/>
    </source>
</evidence>
<dbReference type="InterPro" id="IPR048066">
    <property type="entry name" value="ATG26_PH_GRAM1"/>
</dbReference>
<dbReference type="OrthoDB" id="10261837at2759"/>
<dbReference type="EMBL" id="AWNI01000042">
    <property type="protein sequence ID" value="ETS59673.1"/>
    <property type="molecule type" value="Genomic_DNA"/>
</dbReference>
<dbReference type="SMART" id="SM00568">
    <property type="entry name" value="GRAM"/>
    <property type="match status" value="2"/>
</dbReference>
<keyword evidence="13" id="KW-0443">Lipid metabolism</keyword>
<evidence type="ECO:0000256" key="8">
    <source>
        <dbReference type="ARBA" id="ARBA00022676"/>
    </source>
</evidence>
<proteinExistence type="inferred from homology"/>
<evidence type="ECO:0000313" key="22">
    <source>
        <dbReference type="EMBL" id="ETS59673.1"/>
    </source>
</evidence>
<dbReference type="Pfam" id="PF03033">
    <property type="entry name" value="Glyco_transf_28"/>
    <property type="match status" value="1"/>
</dbReference>
<feature type="region of interest" description="Disordered" evidence="20">
    <location>
        <begin position="1664"/>
        <end position="1735"/>
    </location>
</feature>
<dbReference type="SUPFAM" id="SSF53756">
    <property type="entry name" value="UDP-Glycosyltransferase/glycogen phosphorylase"/>
    <property type="match status" value="1"/>
</dbReference>
<keyword evidence="23" id="KW-1185">Reference proteome</keyword>
<evidence type="ECO:0000256" key="3">
    <source>
        <dbReference type="ARBA" id="ARBA00006962"/>
    </source>
</evidence>
<dbReference type="PANTHER" id="PTHR48050:SF25">
    <property type="entry name" value="STEROL 3-BETA-GLUCOSYLTRANSFERASE"/>
    <property type="match status" value="1"/>
</dbReference>
<dbReference type="PANTHER" id="PTHR48050">
    <property type="entry name" value="STEROL 3-BETA-GLUCOSYLTRANSFERASE"/>
    <property type="match status" value="1"/>
</dbReference>
<keyword evidence="12" id="KW-0756">Sterol biosynthesis</keyword>
<keyword evidence="10" id="KW-0677">Repeat</keyword>
<sequence>MGSTVDSALSGCGRWKRAGKEVRERGCRWAFLRASASLFKNLKNGHAGTICHERGMPHRQQQKLENRRFQKSPVPWQREGSGVKGSHTGALTLADCGSGGWDGGGRVPQKRPTARSTVLAVRELNTTALILCTSVACLGTAFASSLAGNHLQPPASQDVILASTASVLIASASASIAAKVPEGPLRAIIMSFEATQGPVPTSGDEPRSASMPTSQGAADEAHTSTSDNASEVPQQSVDLSDSFGTPPFPKSPRLDPSSPRNFSTISSLAGSRELGRPVLEPTTRIFAVGPTASTPPAKVSLPPMRPPGISQGQPADVAFHAEPQGLMQMLSLVGSTLLEAERVGFAEDDADELEAQPSARTADPSDPFGIPHDVTGSASRRSTRHFAPGLARSVFDLASAGTAKGRLRALAREDASDDGSTPQGSRSPLDGSVHTIGASRKKRISLTQSEIFASPSDPTADSSGRRASSLRSQLQPSPFASGSTSTLNCELDSDAPDSLDQRSAGQTAAGTLPIEKRSISMQHQLSFSPINSIAQLPTEGDVDPLLIRPYSHSLVADTPVSDSALDHDRLEQQLRDTFQLDASETLVMAQPCWLFRSLLLQGHLYLTNGHLCFYAYLPSRDEKVVKTGVLGKRTRRTHRFSKHWASLQGSKLSWFDSDRDPYFPQGHIDLRKVSAIEPSQNHKDRFKLNTPARKFTFLAEDEASRDAWVSALQKETFRAQNQGESVRISIPLETIMNHETTLSVDGTEMVCISVVDEAGDFSVDEYYFLHLGKPSAFIAALNGLIDSGLGSVSSLQSGDAALNLSKLSIRDSTGAAYAIAMSRRSLEEVPTLPKVPVKAQAPDTTAPADRTETLVTSNAPTMAAVAIPQSGRRKSQDGSADGVFSTTPRAAALNRLSMESTHTYPPSPSLSDPPTSFDQVQREAERSWSIPGWLKSAPAKVLGRTHSSHPHASNAQDSERTSGSKRRRKVLETWSGDNTESISREGSSTDTEDDMLSHSIHSTQSGFSMLDADDEGQEDLGRVAAEFRDTFGVVQDEGLVGHTHAYLYRVLPVAGRFFVSERHLAFRSSGIAAKTVGRTLMLVPLQDVISAAKQLAFRPGHHGMVINISGHEELFIEISSANRRDELLSLIEYQLELISAGHRSKESRDTVNREQSHALVLRDLSEKITDDPSTTSVASSADSSMLSQQSSDLDTSGDLSHLGGRASLLTFAPTAPLTFTMLTIGSRGDPYIALAKGLQADGHNVRIATHAEFGDWIMGHGIGFSEIGGDPAELMRICVENGTFTVSFLREGVTRFRDWLDDLLASAWRACQGSDVIIECPSAIAGIHVAEALQVPYFRAFTMPWTRTRAYPHAFAVPNNKAGGNYNYMSYVIFDQMFWRASSFQINRWRKALLGLKPTNFDRLEQHKVPFIYNFSPSLVPRPLDWYEWIHVTGFWFLDNPDNSSSKKWEPPEELVTFIRRSRERKRKLVYIGWGSIVVPDAEAMTRCVLQAVRKSGVCAILSKGWSDRLSGDASKRSAALDPAVAEDVFQVSSVPHDWLFPQIDAACHHGGAGTLGASLRAGLPTVVKPYFGDQFFWGQQIESLGVGSCFFWGQQIESLGVGSCVRQLTADNLAAALITATTNAKQIERARKLGEQIRAEDGIGNAVKAIYRDLDYARSRVKRDTRIESDAPAAPRAENTQPTELRAGQLGARPELARTASQGFDDSHSSDGWSDIGGAPLSPSPPNADADAILDLSRAGPACVEAPLS</sequence>
<feature type="region of interest" description="Disordered" evidence="20">
    <location>
        <begin position="65"/>
        <end position="84"/>
    </location>
</feature>
<evidence type="ECO:0000256" key="19">
    <source>
        <dbReference type="ARBA" id="ARBA00049453"/>
    </source>
</evidence>
<feature type="compositionally biased region" description="Polar residues" evidence="20">
    <location>
        <begin position="258"/>
        <end position="269"/>
    </location>
</feature>
<dbReference type="InterPro" id="IPR004276">
    <property type="entry name" value="GlycoTrans_28_N"/>
</dbReference>
<evidence type="ECO:0000256" key="14">
    <source>
        <dbReference type="ARBA" id="ARBA00023136"/>
    </source>
</evidence>
<keyword evidence="6" id="KW-0963">Cytoplasm</keyword>
<comment type="caution">
    <text evidence="22">The sequence shown here is derived from an EMBL/GenBank/DDBJ whole genome shotgun (WGS) entry which is preliminary data.</text>
</comment>
<dbReference type="InterPro" id="IPR010610">
    <property type="entry name" value="EryCIII-like_C"/>
</dbReference>
<protein>
    <recommendedName>
        <fullName evidence="5">Sterol 3-beta-glucosyltransferase</fullName>
        <ecNumber evidence="4">2.4.1.173</ecNumber>
    </recommendedName>
    <alternativeName>
        <fullName evidence="17">Autophagy-related protein 26</fullName>
    </alternativeName>
</protein>
<dbReference type="FunFam" id="3.40.50.2000:FF:000029">
    <property type="entry name" value="Sterol 3-beta-glucosyltransferase"/>
    <property type="match status" value="1"/>
</dbReference>
<dbReference type="EC" id="2.4.1.173" evidence="4"/>
<dbReference type="InterPro" id="IPR050426">
    <property type="entry name" value="Glycosyltransferase_28"/>
</dbReference>
<keyword evidence="9" id="KW-0808">Transferase</keyword>
<dbReference type="HOGENOM" id="CLU_000537_6_0_1"/>
<evidence type="ECO:0000313" key="23">
    <source>
        <dbReference type="Proteomes" id="UP000019462"/>
    </source>
</evidence>
<reference evidence="22 23" key="1">
    <citation type="journal article" date="2014" name="Genome Announc.">
        <title>Genome sequence of the basidiomycetous fungus Pseudozyma aphidis DSM70725, an efficient producer of biosurfactant mannosylerythritol lipids.</title>
        <authorList>
            <person name="Lorenz S."/>
            <person name="Guenther M."/>
            <person name="Grumaz C."/>
            <person name="Rupp S."/>
            <person name="Zibek S."/>
            <person name="Sohn K."/>
        </authorList>
    </citation>
    <scope>NUCLEOTIDE SEQUENCE [LARGE SCALE GENOMIC DNA]</scope>
    <source>
        <strain evidence="23">ATCC 32657 / CBS 517.83 / DSM 70725 / JCM 10318 / NBRC 10182 / NRRL Y-7954 / St-0401</strain>
    </source>
</reference>
<evidence type="ECO:0000256" key="15">
    <source>
        <dbReference type="ARBA" id="ARBA00023166"/>
    </source>
</evidence>
<evidence type="ECO:0000256" key="20">
    <source>
        <dbReference type="SAM" id="MobiDB-lite"/>
    </source>
</evidence>
<dbReference type="Proteomes" id="UP000019462">
    <property type="component" value="Unassembled WGS sequence"/>
</dbReference>
<feature type="region of interest" description="Disordered" evidence="20">
    <location>
        <begin position="412"/>
        <end position="434"/>
    </location>
</feature>
<evidence type="ECO:0000256" key="11">
    <source>
        <dbReference type="ARBA" id="ARBA00022955"/>
    </source>
</evidence>
<evidence type="ECO:0000256" key="5">
    <source>
        <dbReference type="ARBA" id="ARBA00017894"/>
    </source>
</evidence>
<feature type="compositionally biased region" description="Polar residues" evidence="20">
    <location>
        <begin position="223"/>
        <end position="243"/>
    </location>
</feature>
<dbReference type="GO" id="GO:0005975">
    <property type="term" value="P:carbohydrate metabolic process"/>
    <property type="evidence" value="ECO:0007669"/>
    <property type="project" value="InterPro"/>
</dbReference>
<dbReference type="InterPro" id="IPR011993">
    <property type="entry name" value="PH-like_dom_sf"/>
</dbReference>
<evidence type="ECO:0000256" key="16">
    <source>
        <dbReference type="ARBA" id="ARBA00023221"/>
    </source>
</evidence>
<comment type="catalytic activity">
    <reaction evidence="18">
        <text>ergosterol + UDP-alpha-D-glucose = ergosteryl 3-beta-D-glucoside + UDP + H(+)</text>
        <dbReference type="Rhea" id="RHEA:61836"/>
        <dbReference type="ChEBI" id="CHEBI:15378"/>
        <dbReference type="ChEBI" id="CHEBI:16933"/>
        <dbReference type="ChEBI" id="CHEBI:52973"/>
        <dbReference type="ChEBI" id="CHEBI:58223"/>
        <dbReference type="ChEBI" id="CHEBI:58885"/>
    </reaction>
    <physiologicalReaction direction="left-to-right" evidence="18">
        <dbReference type="Rhea" id="RHEA:61837"/>
    </physiologicalReaction>
</comment>
<dbReference type="SUPFAM" id="SSF50729">
    <property type="entry name" value="PH domain-like"/>
    <property type="match status" value="1"/>
</dbReference>